<evidence type="ECO:0000313" key="13">
    <source>
        <dbReference type="EMBL" id="KAJ4460450.1"/>
    </source>
</evidence>
<feature type="region of interest" description="Disordered" evidence="12">
    <location>
        <begin position="335"/>
        <end position="497"/>
    </location>
</feature>
<dbReference type="Proteomes" id="UP001141327">
    <property type="component" value="Unassembled WGS sequence"/>
</dbReference>
<feature type="compositionally biased region" description="Low complexity" evidence="12">
    <location>
        <begin position="183"/>
        <end position="206"/>
    </location>
</feature>
<evidence type="ECO:0000256" key="8">
    <source>
        <dbReference type="ARBA" id="ARBA00023017"/>
    </source>
</evidence>
<keyword evidence="14" id="KW-1185">Reference proteome</keyword>
<evidence type="ECO:0000256" key="10">
    <source>
        <dbReference type="ARBA" id="ARBA00023212"/>
    </source>
</evidence>
<reference evidence="13" key="1">
    <citation type="journal article" date="2022" name="bioRxiv">
        <title>Genomics of Preaxostyla Flagellates Illuminates Evolutionary Transitions and the Path Towards Mitochondrial Loss.</title>
        <authorList>
            <person name="Novak L.V.F."/>
            <person name="Treitli S.C."/>
            <person name="Pyrih J."/>
            <person name="Halakuc P."/>
            <person name="Pipaliya S.V."/>
            <person name="Vacek V."/>
            <person name="Brzon O."/>
            <person name="Soukal P."/>
            <person name="Eme L."/>
            <person name="Dacks J.B."/>
            <person name="Karnkowska A."/>
            <person name="Elias M."/>
            <person name="Hampl V."/>
        </authorList>
    </citation>
    <scope>NUCLEOTIDE SEQUENCE</scope>
    <source>
        <strain evidence="13">RCP-MX</strain>
    </source>
</reference>
<keyword evidence="6 11" id="KW-0547">Nucleotide-binding</keyword>
<evidence type="ECO:0000256" key="4">
    <source>
        <dbReference type="ARBA" id="ARBA00022490"/>
    </source>
</evidence>
<evidence type="ECO:0000256" key="7">
    <source>
        <dbReference type="ARBA" id="ARBA00022840"/>
    </source>
</evidence>
<proteinExistence type="inferred from homology"/>
<evidence type="ECO:0000256" key="1">
    <source>
        <dbReference type="ARBA" id="ARBA00004245"/>
    </source>
</evidence>
<gene>
    <name evidence="13" type="ORF">PAPYR_3494</name>
</gene>
<keyword evidence="10 11" id="KW-0206">Cytoskeleton</keyword>
<comment type="caution">
    <text evidence="13">The sequence shown here is derived from an EMBL/GenBank/DDBJ whole genome shotgun (WGS) entry which is preliminary data.</text>
</comment>
<evidence type="ECO:0000256" key="3">
    <source>
        <dbReference type="ARBA" id="ARBA00022448"/>
    </source>
</evidence>
<dbReference type="InterPro" id="IPR022780">
    <property type="entry name" value="Dynein_light_int_chain"/>
</dbReference>
<keyword evidence="7 11" id="KW-0067">ATP-binding</keyword>
<evidence type="ECO:0000256" key="11">
    <source>
        <dbReference type="RuleBase" id="RU366047"/>
    </source>
</evidence>
<dbReference type="InterPro" id="IPR008467">
    <property type="entry name" value="Dynein1_light_intermed_chain"/>
</dbReference>
<sequence>MSFLGQLAARMNDFRKRPGAPADSAGSRADPSLLVLGDAYSGKRSLIARFQNKDIEDLQKGLALDFTTIDSEEDDLGHLNIWALSGDGDGTEPLLDLVLQPERLSQTGVLIVLDWSRPWSMLPSLRRFLRILRWRLGVAAQQPAILGARAALAKWLQAHRYQDPLTAEESPAPSPSPLPAGPSDPSQPSALAAAAPEGGATPSPAGELPAMPLHPGTLAGGLGVPIVVALNKADRIGAVEKERRYTDAHFDFIQRHLRMCCLEVGAPLVSVSAKHGSGAALLLQTIRSVLVPGCPAPAQRPQLLERSSLYVPLGWDSLSKMRLLLPPAAPGPSPAGALMAEFEGPGMAGPRTEGGAPQDGTAQGGESPPPPAGPLEGDGDREEAALSSRAKRQLEEWDQLLGSADPAPRLAARPEMPQLAQEDGDFLSRHKPNNNRCATWSPLRPGPRNGGAADDLARVHNPPPGGGILPPIRRPGVVAPSPIRPKSQLEPRILEPQ</sequence>
<comment type="subcellular location">
    <subcellularLocation>
        <location evidence="1 11">Cytoplasm</location>
        <location evidence="1 11">Cytoskeleton</location>
    </subcellularLocation>
</comment>
<dbReference type="InterPro" id="IPR027417">
    <property type="entry name" value="P-loop_NTPase"/>
</dbReference>
<dbReference type="PANTHER" id="PTHR12688">
    <property type="entry name" value="DYNEIN LIGHT INTERMEDIATE CHAIN"/>
    <property type="match status" value="1"/>
</dbReference>
<evidence type="ECO:0000256" key="2">
    <source>
        <dbReference type="ARBA" id="ARBA00006831"/>
    </source>
</evidence>
<feature type="compositionally biased region" description="Basic and acidic residues" evidence="12">
    <location>
        <begin position="487"/>
        <end position="497"/>
    </location>
</feature>
<dbReference type="EMBL" id="JAPMOS010000013">
    <property type="protein sequence ID" value="KAJ4460450.1"/>
    <property type="molecule type" value="Genomic_DNA"/>
</dbReference>
<keyword evidence="4 11" id="KW-0963">Cytoplasm</keyword>
<keyword evidence="3 11" id="KW-0813">Transport</keyword>
<dbReference type="SUPFAM" id="SSF52540">
    <property type="entry name" value="P-loop containing nucleoside triphosphate hydrolases"/>
    <property type="match status" value="1"/>
</dbReference>
<evidence type="ECO:0000256" key="9">
    <source>
        <dbReference type="ARBA" id="ARBA00023175"/>
    </source>
</evidence>
<dbReference type="Gene3D" id="3.40.50.300">
    <property type="entry name" value="P-loop containing nucleotide triphosphate hydrolases"/>
    <property type="match status" value="1"/>
</dbReference>
<feature type="compositionally biased region" description="Pro residues" evidence="12">
    <location>
        <begin position="172"/>
        <end position="182"/>
    </location>
</feature>
<evidence type="ECO:0000256" key="12">
    <source>
        <dbReference type="SAM" id="MobiDB-lite"/>
    </source>
</evidence>
<dbReference type="PANTHER" id="PTHR12688:SF0">
    <property type="entry name" value="DYNEIN LIGHT INTERMEDIATE CHAIN"/>
    <property type="match status" value="1"/>
</dbReference>
<comment type="similarity">
    <text evidence="2 11">Belongs to the dynein light intermediate chain family.</text>
</comment>
<protein>
    <recommendedName>
        <fullName evidence="11">Dynein light intermediate chain</fullName>
    </recommendedName>
</protein>
<evidence type="ECO:0000256" key="6">
    <source>
        <dbReference type="ARBA" id="ARBA00022741"/>
    </source>
</evidence>
<accession>A0ABQ8UMP4</accession>
<dbReference type="Pfam" id="PF05783">
    <property type="entry name" value="DLIC"/>
    <property type="match status" value="2"/>
</dbReference>
<evidence type="ECO:0000313" key="14">
    <source>
        <dbReference type="Proteomes" id="UP001141327"/>
    </source>
</evidence>
<feature type="region of interest" description="Disordered" evidence="12">
    <location>
        <begin position="164"/>
        <end position="212"/>
    </location>
</feature>
<evidence type="ECO:0000256" key="5">
    <source>
        <dbReference type="ARBA" id="ARBA00022701"/>
    </source>
</evidence>
<name>A0ABQ8UMP4_9EUKA</name>
<keyword evidence="8 11" id="KW-0243">Dynein</keyword>
<organism evidence="13 14">
    <name type="scientific">Paratrimastix pyriformis</name>
    <dbReference type="NCBI Taxonomy" id="342808"/>
    <lineage>
        <taxon>Eukaryota</taxon>
        <taxon>Metamonada</taxon>
        <taxon>Preaxostyla</taxon>
        <taxon>Paratrimastigidae</taxon>
        <taxon>Paratrimastix</taxon>
    </lineage>
</organism>
<comment type="function">
    <text evidence="11">Acts as one of several non-catalytic accessory components of the cytoplasmic dynein 1 complex that are thought to be involved in linking dynein to cargos and to adapter proteins that regulate dynein function. Cytoplasmic dynein 1 acts as a motor for the intracellular retrograde motility of vesicles and organelles along microtubules. May play a role in binding dynein to membranous organelles or chromosomes.</text>
</comment>
<comment type="subunit">
    <text evidence="11">Homodimer. The cytoplasmic dynein 1 complex consists of two catalytic heavy chains (HCs) and a number of non-catalytic subunits presented by intermediate chains (ICs).</text>
</comment>
<keyword evidence="5 11" id="KW-0493">Microtubule</keyword>
<keyword evidence="9 11" id="KW-0505">Motor protein</keyword>